<dbReference type="Pfam" id="PF01814">
    <property type="entry name" value="Hemerythrin"/>
    <property type="match status" value="1"/>
</dbReference>
<organism evidence="2">
    <name type="scientific">marine metagenome</name>
    <dbReference type="NCBI Taxonomy" id="408172"/>
    <lineage>
        <taxon>unclassified sequences</taxon>
        <taxon>metagenomes</taxon>
        <taxon>ecological metagenomes</taxon>
    </lineage>
</organism>
<gene>
    <name evidence="2" type="ORF">METZ01_LOCUS278668</name>
</gene>
<evidence type="ECO:0000313" key="2">
    <source>
        <dbReference type="EMBL" id="SVC25814.1"/>
    </source>
</evidence>
<proteinExistence type="predicted"/>
<name>A0A382KLN7_9ZZZZ</name>
<dbReference type="CDD" id="cd12108">
    <property type="entry name" value="Hr-like"/>
    <property type="match status" value="1"/>
</dbReference>
<protein>
    <recommendedName>
        <fullName evidence="1">Hemerythrin-like domain-containing protein</fullName>
    </recommendedName>
</protein>
<feature type="domain" description="Hemerythrin-like" evidence="1">
    <location>
        <begin position="16"/>
        <end position="154"/>
    </location>
</feature>
<dbReference type="EMBL" id="UINC01081702">
    <property type="protein sequence ID" value="SVC25814.1"/>
    <property type="molecule type" value="Genomic_DNA"/>
</dbReference>
<evidence type="ECO:0000259" key="1">
    <source>
        <dbReference type="Pfam" id="PF01814"/>
    </source>
</evidence>
<dbReference type="GO" id="GO:0005886">
    <property type="term" value="C:plasma membrane"/>
    <property type="evidence" value="ECO:0007669"/>
    <property type="project" value="TreeGrafter"/>
</dbReference>
<reference evidence="2" key="1">
    <citation type="submission" date="2018-05" db="EMBL/GenBank/DDBJ databases">
        <authorList>
            <person name="Lanie J.A."/>
            <person name="Ng W.-L."/>
            <person name="Kazmierczak K.M."/>
            <person name="Andrzejewski T.M."/>
            <person name="Davidsen T.M."/>
            <person name="Wayne K.J."/>
            <person name="Tettelin H."/>
            <person name="Glass J.I."/>
            <person name="Rusch D."/>
            <person name="Podicherti R."/>
            <person name="Tsui H.-C.T."/>
            <person name="Winkler M.E."/>
        </authorList>
    </citation>
    <scope>NUCLEOTIDE SEQUENCE</scope>
</reference>
<dbReference type="PANTHER" id="PTHR39966">
    <property type="entry name" value="BLL2471 PROTEIN-RELATED"/>
    <property type="match status" value="1"/>
</dbReference>
<accession>A0A382KLN7</accession>
<dbReference type="AlphaFoldDB" id="A0A382KLN7"/>
<dbReference type="PANTHER" id="PTHR39966:SF1">
    <property type="entry name" value="HEMERYTHRIN-LIKE DOMAIN-CONTAINING PROTEIN"/>
    <property type="match status" value="1"/>
</dbReference>
<sequence length="184" mass="20745">MPDATKSSPKAIPLSPTQILRAEHRQIDEQLNVLSGALRQLGDLGPAPEVLDRIESVALYIDGEMAIHHQKEEDCLFPFLKEFFTPENLRIDARIADHEDLNIMNTKFKQALSECRDLESGKGATFAAQMLRGYGLYIVHLIREHLLKEDHILFLVAEEYLTADQEAEILERFAAIEDGGGQHP</sequence>
<dbReference type="Gene3D" id="1.20.120.520">
    <property type="entry name" value="nmb1532 protein domain like"/>
    <property type="match status" value="1"/>
</dbReference>
<dbReference type="InterPro" id="IPR012312">
    <property type="entry name" value="Hemerythrin-like"/>
</dbReference>